<feature type="transmembrane region" description="Helical" evidence="7">
    <location>
        <begin position="101"/>
        <end position="134"/>
    </location>
</feature>
<dbReference type="GO" id="GO:0005886">
    <property type="term" value="C:plasma membrane"/>
    <property type="evidence" value="ECO:0007669"/>
    <property type="project" value="UniProtKB-SubCell"/>
</dbReference>
<comment type="subcellular location">
    <subcellularLocation>
        <location evidence="1">Cell membrane</location>
        <topology evidence="1">Multi-pass membrane protein</topology>
    </subcellularLocation>
    <subcellularLocation>
        <location evidence="7">Membrane</location>
        <topology evidence="7">Multi-pass membrane protein</topology>
    </subcellularLocation>
</comment>
<feature type="transmembrane region" description="Helical" evidence="7">
    <location>
        <begin position="434"/>
        <end position="454"/>
    </location>
</feature>
<keyword evidence="5 7" id="KW-1133">Transmembrane helix</keyword>
<feature type="transmembrane region" description="Helical" evidence="7">
    <location>
        <begin position="492"/>
        <end position="518"/>
    </location>
</feature>
<feature type="transmembrane region" description="Helical" evidence="7">
    <location>
        <begin position="60"/>
        <end position="80"/>
    </location>
</feature>
<dbReference type="OrthoDB" id="8190653at2759"/>
<evidence type="ECO:0000256" key="6">
    <source>
        <dbReference type="ARBA" id="ARBA00023136"/>
    </source>
</evidence>
<feature type="transmembrane region" description="Helical" evidence="7">
    <location>
        <begin position="25"/>
        <end position="45"/>
    </location>
</feature>
<dbReference type="InterPro" id="IPR018629">
    <property type="entry name" value="XK-rel"/>
</dbReference>
<evidence type="ECO:0000256" key="2">
    <source>
        <dbReference type="ARBA" id="ARBA00008789"/>
    </source>
</evidence>
<keyword evidence="9" id="KW-1185">Reference proteome</keyword>
<dbReference type="AlphaFoldDB" id="A0A6V7HAP1"/>
<feature type="transmembrane region" description="Helical" evidence="7">
    <location>
        <begin position="466"/>
        <end position="486"/>
    </location>
</feature>
<comment type="caution">
    <text evidence="8">The sequence shown here is derived from an EMBL/GenBank/DDBJ whole genome shotgun (WGS) entry which is preliminary data.</text>
</comment>
<sequence length="588" mass="68972">MANDLVCEKKSTRFLKIPLKSTEQIYLIFLIPTLINCFVYIIHFSADLVVAIQHFKEHNVVWGCCTIGFMYAPAIAYFMLTVSRPDWWMSNDDKLTKNIFYWFSIQLCQLMAFVFFSLYRYAVLIVLSIEAIILNGRERTETLNIASAPAAIELYFFLQAWFQAVPQALFQTHLLFRESSFYQTHQSVVVKVLSIIMSVVILAIQTTSFQRFESQRINGRKLPWAMWLKKYCVQELHDFEEREPLKLSDIKRNNTIEDCREEKESIKIQHEDKEQSNSHITLDRQVSVTPPLPPKNVYITPPPTPLRGITTVTPLPIPDVPAPPRPDSICTIPENSESEKLFTKAISIGDTKKSISTTQNLKVPQRRYSTKGLEEDDPVGKFLSFLWWFFFILARILTIATFHEFYPFYLSIVLGIHYSIMLIYLFYYTKYYDIITFFLNLWLGLIYIVSLIEYRIKFKYADKWVLPYYIFVLIQNTFLTLSWYFYADWDGFWYTYIFYVIFGAMTLCVLSTIIYCALLKPKKHRIYTTIILWSNLIFRSFAATFRPIASNSSSITNELLCDIFKRSEHSASSNLRLRINELSDHSLD</sequence>
<protein>
    <recommendedName>
        <fullName evidence="7">XK-related protein</fullName>
    </recommendedName>
</protein>
<evidence type="ECO:0000256" key="5">
    <source>
        <dbReference type="ARBA" id="ARBA00022989"/>
    </source>
</evidence>
<organism evidence="8 9">
    <name type="scientific">Heterotrigona itama</name>
    <dbReference type="NCBI Taxonomy" id="395501"/>
    <lineage>
        <taxon>Eukaryota</taxon>
        <taxon>Metazoa</taxon>
        <taxon>Ecdysozoa</taxon>
        <taxon>Arthropoda</taxon>
        <taxon>Hexapoda</taxon>
        <taxon>Insecta</taxon>
        <taxon>Pterygota</taxon>
        <taxon>Neoptera</taxon>
        <taxon>Endopterygota</taxon>
        <taxon>Hymenoptera</taxon>
        <taxon>Apocrita</taxon>
        <taxon>Aculeata</taxon>
        <taxon>Apoidea</taxon>
        <taxon>Anthophila</taxon>
        <taxon>Apidae</taxon>
        <taxon>Heterotrigona</taxon>
    </lineage>
</organism>
<gene>
    <name evidence="8" type="ORF">MHI_LOCUS723344</name>
</gene>
<evidence type="ECO:0000313" key="9">
    <source>
        <dbReference type="Proteomes" id="UP000752696"/>
    </source>
</evidence>
<keyword evidence="4 7" id="KW-0812">Transmembrane</keyword>
<dbReference type="Pfam" id="PF09815">
    <property type="entry name" value="XK-related"/>
    <property type="match status" value="2"/>
</dbReference>
<dbReference type="InterPro" id="IPR050895">
    <property type="entry name" value="XK-related_scramblase"/>
</dbReference>
<dbReference type="GO" id="GO:0070782">
    <property type="term" value="P:phosphatidylserine exposure on apoptotic cell surface"/>
    <property type="evidence" value="ECO:0007669"/>
    <property type="project" value="TreeGrafter"/>
</dbReference>
<keyword evidence="3" id="KW-1003">Cell membrane</keyword>
<evidence type="ECO:0000256" key="3">
    <source>
        <dbReference type="ARBA" id="ARBA00022475"/>
    </source>
</evidence>
<evidence type="ECO:0000313" key="8">
    <source>
        <dbReference type="EMBL" id="CAD1477373.1"/>
    </source>
</evidence>
<evidence type="ECO:0000256" key="1">
    <source>
        <dbReference type="ARBA" id="ARBA00004651"/>
    </source>
</evidence>
<accession>A0A6V7HAP1</accession>
<dbReference type="EMBL" id="CAJDYZ010009986">
    <property type="protein sequence ID" value="CAD1477373.1"/>
    <property type="molecule type" value="Genomic_DNA"/>
</dbReference>
<dbReference type="Proteomes" id="UP000752696">
    <property type="component" value="Unassembled WGS sequence"/>
</dbReference>
<dbReference type="GO" id="GO:1902742">
    <property type="term" value="P:apoptotic process involved in development"/>
    <property type="evidence" value="ECO:0007669"/>
    <property type="project" value="TreeGrafter"/>
</dbReference>
<evidence type="ECO:0000256" key="7">
    <source>
        <dbReference type="RuleBase" id="RU910716"/>
    </source>
</evidence>
<feature type="transmembrane region" description="Helical" evidence="7">
    <location>
        <begin position="409"/>
        <end position="428"/>
    </location>
</feature>
<comment type="similarity">
    <text evidence="2 7">Belongs to the XK family.</text>
</comment>
<name>A0A6V7HAP1_9HYME</name>
<proteinExistence type="inferred from homology"/>
<evidence type="ECO:0000256" key="4">
    <source>
        <dbReference type="ARBA" id="ARBA00022692"/>
    </source>
</evidence>
<dbReference type="GO" id="GO:0043652">
    <property type="term" value="P:engulfment of apoptotic cell"/>
    <property type="evidence" value="ECO:0007669"/>
    <property type="project" value="TreeGrafter"/>
</dbReference>
<keyword evidence="6 7" id="KW-0472">Membrane</keyword>
<dbReference type="PANTHER" id="PTHR16024:SF27">
    <property type="entry name" value="XK-RELATED PROTEIN"/>
    <property type="match status" value="1"/>
</dbReference>
<feature type="transmembrane region" description="Helical" evidence="7">
    <location>
        <begin position="188"/>
        <end position="206"/>
    </location>
</feature>
<dbReference type="PANTHER" id="PTHR16024">
    <property type="entry name" value="XK-RELATED PROTEIN"/>
    <property type="match status" value="1"/>
</dbReference>
<reference evidence="8" key="1">
    <citation type="submission" date="2020-07" db="EMBL/GenBank/DDBJ databases">
        <authorList>
            <person name="Nazaruddin N."/>
        </authorList>
    </citation>
    <scope>NUCLEOTIDE SEQUENCE</scope>
</reference>